<dbReference type="WBParaSite" id="ES5_v2.g12679.t1">
    <property type="protein sequence ID" value="ES5_v2.g12679.t1"/>
    <property type="gene ID" value="ES5_v2.g12679"/>
</dbReference>
<reference evidence="2" key="1">
    <citation type="submission" date="2022-11" db="UniProtKB">
        <authorList>
            <consortium name="WormBaseParasite"/>
        </authorList>
    </citation>
    <scope>IDENTIFICATION</scope>
</reference>
<protein>
    <submittedName>
        <fullName evidence="2">Uncharacterized protein</fullName>
    </submittedName>
</protein>
<evidence type="ECO:0000313" key="2">
    <source>
        <dbReference type="WBParaSite" id="ES5_v2.g12679.t1"/>
    </source>
</evidence>
<proteinExistence type="predicted"/>
<evidence type="ECO:0000313" key="1">
    <source>
        <dbReference type="Proteomes" id="UP000887579"/>
    </source>
</evidence>
<dbReference type="Proteomes" id="UP000887579">
    <property type="component" value="Unplaced"/>
</dbReference>
<sequence>MAYNQEGSNVTTLTVDYLVLKNGLNISVTNYSGLDYYFVVNGTCRGNKWSWNSSCFFYFPTGDFQFNNYVSWGTSTTVAKLIRRNGIFLKDNNLPFTSADPCWTKTYQTPYGGTYPTITQTKLCCNRFKSFPATTTVPQTTTSIPLNKCLKYLSRTTVSDNTTYLEVDYIFNATGLIVTIVNYFANIDSSVQLEAYSTDLFSQTCRATTDNPTKQCIFQLSDTHKYELQIRTSFFPDGFNMLQVVENKGQFITPSLNNSSPCVTESNPYNYGTSQLYSSTKFCCIQFG</sequence>
<name>A0AC34F691_9BILA</name>
<accession>A0AC34F691</accession>
<organism evidence="1 2">
    <name type="scientific">Panagrolaimus sp. ES5</name>
    <dbReference type="NCBI Taxonomy" id="591445"/>
    <lineage>
        <taxon>Eukaryota</taxon>
        <taxon>Metazoa</taxon>
        <taxon>Ecdysozoa</taxon>
        <taxon>Nematoda</taxon>
        <taxon>Chromadorea</taxon>
        <taxon>Rhabditida</taxon>
        <taxon>Tylenchina</taxon>
        <taxon>Panagrolaimomorpha</taxon>
        <taxon>Panagrolaimoidea</taxon>
        <taxon>Panagrolaimidae</taxon>
        <taxon>Panagrolaimus</taxon>
    </lineage>
</organism>